<name>A0A1D9FYG2_MOOP1</name>
<dbReference type="FunFam" id="3.40.50.300:FF:000133">
    <property type="entry name" value="Spermidine/putrescine import ATP-binding protein PotA"/>
    <property type="match status" value="1"/>
</dbReference>
<dbReference type="SUPFAM" id="SSF50331">
    <property type="entry name" value="MOP-like"/>
    <property type="match status" value="1"/>
</dbReference>
<dbReference type="InterPro" id="IPR017871">
    <property type="entry name" value="ABC_transporter-like_CS"/>
</dbReference>
<dbReference type="InterPro" id="IPR008995">
    <property type="entry name" value="Mo/tungstate-bd_C_term_dom"/>
</dbReference>
<gene>
    <name evidence="8" type="primary">potA</name>
    <name evidence="10" type="ORF">BJP36_10670</name>
</gene>
<evidence type="ECO:0000256" key="2">
    <source>
        <dbReference type="ARBA" id="ARBA00022448"/>
    </source>
</evidence>
<dbReference type="InterPro" id="IPR003439">
    <property type="entry name" value="ABC_transporter-like_ATP-bd"/>
</dbReference>
<dbReference type="PROSITE" id="PS50893">
    <property type="entry name" value="ABC_TRANSPORTER_2"/>
    <property type="match status" value="1"/>
</dbReference>
<organism evidence="10 11">
    <name type="scientific">Moorena producens (strain JHB)</name>
    <dbReference type="NCBI Taxonomy" id="1454205"/>
    <lineage>
        <taxon>Bacteria</taxon>
        <taxon>Bacillati</taxon>
        <taxon>Cyanobacteriota</taxon>
        <taxon>Cyanophyceae</taxon>
        <taxon>Coleofasciculales</taxon>
        <taxon>Coleofasciculaceae</taxon>
        <taxon>Moorena</taxon>
    </lineage>
</organism>
<dbReference type="EC" id="7.6.2.11" evidence="8"/>
<keyword evidence="2 8" id="KW-0813">Transport</keyword>
<evidence type="ECO:0000256" key="3">
    <source>
        <dbReference type="ARBA" id="ARBA00022475"/>
    </source>
</evidence>
<dbReference type="CDD" id="cd03300">
    <property type="entry name" value="ABC_PotA_N"/>
    <property type="match status" value="1"/>
</dbReference>
<dbReference type="PROSITE" id="PS00211">
    <property type="entry name" value="ABC_TRANSPORTER_1"/>
    <property type="match status" value="1"/>
</dbReference>
<evidence type="ECO:0000259" key="9">
    <source>
        <dbReference type="PROSITE" id="PS50893"/>
    </source>
</evidence>
<evidence type="ECO:0000256" key="8">
    <source>
        <dbReference type="RuleBase" id="RU364083"/>
    </source>
</evidence>
<dbReference type="Gene3D" id="2.40.50.100">
    <property type="match status" value="1"/>
</dbReference>
<dbReference type="GO" id="GO:0015594">
    <property type="term" value="F:ABC-type putrescine transporter activity"/>
    <property type="evidence" value="ECO:0007669"/>
    <property type="project" value="InterPro"/>
</dbReference>
<dbReference type="Pfam" id="PF00005">
    <property type="entry name" value="ABC_tran"/>
    <property type="match status" value="1"/>
</dbReference>
<keyword evidence="4 8" id="KW-0547">Nucleotide-binding</keyword>
<dbReference type="InterPro" id="IPR003593">
    <property type="entry name" value="AAA+_ATPase"/>
</dbReference>
<dbReference type="PANTHER" id="PTHR42781:SF4">
    <property type="entry name" value="SPERMIDINE_PUTRESCINE IMPORT ATP-BINDING PROTEIN POTA"/>
    <property type="match status" value="1"/>
</dbReference>
<evidence type="ECO:0000256" key="4">
    <source>
        <dbReference type="ARBA" id="ARBA00022741"/>
    </source>
</evidence>
<reference evidence="11" key="1">
    <citation type="submission" date="2016-10" db="EMBL/GenBank/DDBJ databases">
        <title>Comparative genomics uncovers the prolific and rare metabolic potential of the cyanobacterial genus Moorea.</title>
        <authorList>
            <person name="Leao T."/>
            <person name="Castelao G."/>
            <person name="Korobeynikov A."/>
            <person name="Monroe E.A."/>
            <person name="Podell S."/>
            <person name="Glukhov E."/>
            <person name="Allen E."/>
            <person name="Gerwick W.H."/>
            <person name="Gerwick L."/>
        </authorList>
    </citation>
    <scope>NUCLEOTIDE SEQUENCE [LARGE SCALE GENOMIC DNA]</scope>
    <source>
        <strain evidence="11">JHB</strain>
    </source>
</reference>
<comment type="function">
    <text evidence="8">Part of the ABC transporter complex PotABCD involved in spermidine/putrescine import. Responsible for energy coupling to the transport system.</text>
</comment>
<evidence type="ECO:0000256" key="5">
    <source>
        <dbReference type="ARBA" id="ARBA00022840"/>
    </source>
</evidence>
<feature type="domain" description="ABC transporter" evidence="9">
    <location>
        <begin position="21"/>
        <end position="251"/>
    </location>
</feature>
<dbReference type="Pfam" id="PF08402">
    <property type="entry name" value="TOBE_2"/>
    <property type="match status" value="1"/>
</dbReference>
<dbReference type="AlphaFoldDB" id="A0A1D9FYG2"/>
<accession>A0A1D9FYG2</accession>
<dbReference type="NCBIfam" id="TIGR01187">
    <property type="entry name" value="potA"/>
    <property type="match status" value="1"/>
</dbReference>
<dbReference type="SUPFAM" id="SSF52540">
    <property type="entry name" value="P-loop containing nucleoside triphosphate hydrolases"/>
    <property type="match status" value="1"/>
</dbReference>
<keyword evidence="3 8" id="KW-1003">Cell membrane</keyword>
<evidence type="ECO:0000313" key="10">
    <source>
        <dbReference type="EMBL" id="AOY80314.1"/>
    </source>
</evidence>
<dbReference type="GO" id="GO:0016887">
    <property type="term" value="F:ATP hydrolysis activity"/>
    <property type="evidence" value="ECO:0007669"/>
    <property type="project" value="InterPro"/>
</dbReference>
<protein>
    <recommendedName>
        <fullName evidence="8">Spermidine/putrescine import ATP-binding protein PotA</fullName>
        <ecNumber evidence="8">7.6.2.11</ecNumber>
    </recommendedName>
</protein>
<keyword evidence="6 8" id="KW-1278">Translocase</keyword>
<dbReference type="EMBL" id="CP017708">
    <property type="protein sequence ID" value="AOY80314.1"/>
    <property type="molecule type" value="Genomic_DNA"/>
</dbReference>
<evidence type="ECO:0000256" key="7">
    <source>
        <dbReference type="ARBA" id="ARBA00023136"/>
    </source>
</evidence>
<dbReference type="GO" id="GO:0005524">
    <property type="term" value="F:ATP binding"/>
    <property type="evidence" value="ECO:0007669"/>
    <property type="project" value="UniProtKB-KW"/>
</dbReference>
<dbReference type="GO" id="GO:0043190">
    <property type="term" value="C:ATP-binding cassette (ABC) transporter complex"/>
    <property type="evidence" value="ECO:0007669"/>
    <property type="project" value="InterPro"/>
</dbReference>
<comment type="catalytic activity">
    <reaction evidence="8">
        <text>ATP + H2O + polyamine-[polyamine-binding protein]Side 1 = ADP + phosphate + polyamineSide 2 + [polyamine-binding protein]Side 1.</text>
        <dbReference type="EC" id="7.6.2.11"/>
    </reaction>
</comment>
<sequence length="384" mass="42762">MFQTTVKEPRPTATTTAKVDVELRKVFKVFDTETVVRGVDLTIRRGEFFSILGPSGCGKTTTLRLVAGFEMPSAGEVMIQGRSMNHIPPHRRPVNTVFQSYALFNHLSVSENIAFGLRLKKLPSLEVEERVKAALKQVKLEGLANRYPPQLSGGQQQRVALARALVNRPAVLLLDEPLGALDFKLRKQMQVELSNLHQDLGLTFVMVTHDQEEAMSLSDRIAVMRAGKIEQVGSPREIYENPRTTFVADFIGDTNLFKGRLQRSDADSLEITTKTGIKIVVESPSVREVLDNSNPQDIVVGVRPEKIRLSLSPPTVTTTTTTMNCFEGRLKHAMYLGTHIQCVVELLSGDCLRVILANTNNKLPDPNTTIYARWAPTDCRVLEE</sequence>
<dbReference type="InterPro" id="IPR005893">
    <property type="entry name" value="PotA-like"/>
</dbReference>
<dbReference type="InterPro" id="IPR050093">
    <property type="entry name" value="ABC_SmlMolc_Importer"/>
</dbReference>
<dbReference type="InterPro" id="IPR013611">
    <property type="entry name" value="Transp-assoc_OB_typ2"/>
</dbReference>
<dbReference type="Proteomes" id="UP000176944">
    <property type="component" value="Chromosome"/>
</dbReference>
<dbReference type="InterPro" id="IPR017879">
    <property type="entry name" value="PotA_ATP-bd"/>
</dbReference>
<dbReference type="InterPro" id="IPR027417">
    <property type="entry name" value="P-loop_NTPase"/>
</dbReference>
<keyword evidence="7 8" id="KW-0472">Membrane</keyword>
<comment type="subcellular location">
    <subcellularLocation>
        <location evidence="1">Cell inner membrane</location>
        <topology evidence="1">Peripheral membrane protein</topology>
    </subcellularLocation>
</comment>
<proteinExistence type="inferred from homology"/>
<evidence type="ECO:0000256" key="6">
    <source>
        <dbReference type="ARBA" id="ARBA00022967"/>
    </source>
</evidence>
<dbReference type="Gene3D" id="3.40.50.300">
    <property type="entry name" value="P-loop containing nucleotide triphosphate hydrolases"/>
    <property type="match status" value="1"/>
</dbReference>
<evidence type="ECO:0000256" key="1">
    <source>
        <dbReference type="ARBA" id="ARBA00004417"/>
    </source>
</evidence>
<keyword evidence="5 8" id="KW-0067">ATP-binding</keyword>
<comment type="subunit">
    <text evidence="8">The complex is composed of two ATP-binding proteins (PotA), two transmembrane proteins (PotB and PotC) and a solute-binding protein (PotD).</text>
</comment>
<comment type="similarity">
    <text evidence="8">Belongs to the ABC transporter superfamily. Spermidine/putrescine importer (TC 3.A.1.11.1) family.</text>
</comment>
<dbReference type="SMART" id="SM00382">
    <property type="entry name" value="AAA"/>
    <property type="match status" value="1"/>
</dbReference>
<dbReference type="PANTHER" id="PTHR42781">
    <property type="entry name" value="SPERMIDINE/PUTRESCINE IMPORT ATP-BINDING PROTEIN POTA"/>
    <property type="match status" value="1"/>
</dbReference>
<evidence type="ECO:0000313" key="11">
    <source>
        <dbReference type="Proteomes" id="UP000176944"/>
    </source>
</evidence>